<accession>A0A2S6G2L8</accession>
<feature type="transmembrane region" description="Helical" evidence="7">
    <location>
        <begin position="12"/>
        <end position="31"/>
    </location>
</feature>
<dbReference type="Pfam" id="PF07690">
    <property type="entry name" value="MFS_1"/>
    <property type="match status" value="1"/>
</dbReference>
<feature type="transmembrane region" description="Helical" evidence="7">
    <location>
        <begin position="108"/>
        <end position="126"/>
    </location>
</feature>
<feature type="transmembrane region" description="Helical" evidence="7">
    <location>
        <begin position="138"/>
        <end position="160"/>
    </location>
</feature>
<dbReference type="InterPro" id="IPR011701">
    <property type="entry name" value="MFS"/>
</dbReference>
<evidence type="ECO:0000313" key="9">
    <source>
        <dbReference type="EMBL" id="PPK50025.1"/>
    </source>
</evidence>
<evidence type="ECO:0000313" key="11">
    <source>
        <dbReference type="Proteomes" id="UP000239446"/>
    </source>
</evidence>
<proteinExistence type="predicted"/>
<protein>
    <submittedName>
        <fullName evidence="9 10">MFS family arabinose efflux permease</fullName>
    </submittedName>
</protein>
<comment type="caution">
    <text evidence="10">The sequence shown here is derived from an EMBL/GenBank/DDBJ whole genome shotgun (WGS) entry which is preliminary data.</text>
</comment>
<organism evidence="10 11">
    <name type="scientific">Marinobacter persicus</name>
    <dbReference type="NCBI Taxonomy" id="930118"/>
    <lineage>
        <taxon>Bacteria</taxon>
        <taxon>Pseudomonadati</taxon>
        <taxon>Pseudomonadota</taxon>
        <taxon>Gammaproteobacteria</taxon>
        <taxon>Pseudomonadales</taxon>
        <taxon>Marinobacteraceae</taxon>
        <taxon>Marinobacter</taxon>
    </lineage>
</organism>
<sequence length="433" mass="44758">MDQDDSKHHRVVPKLASLAVLLLATVVMYISQGLTHTLVPLRLASGSASGLVTACYFVGFSLGAFLGPQLIRRVGHIRAFGGLLGIVILAVLSLALVDALWFWGLIRLLHGASIAAAAIVVEAWLVSASGPEARGRVLAVYTLAVYGGIGIGPLFLTILPEGADTLWQPFSVAAIILCLAAVPVLFWRTDAPPIPTHSPASWRRITSVSRVSLATSATAGFSGGALTALGPIYAVSLGLDMAGVALIMSVPIILGLVLQWPVGTLSDRYERRRVMSSATLVSASCALALIWGQSLGLAAVYCLLAGLHGILYALYPLALAHANDRVGTPTDTADIGAGLLLSYGIGAAAGPAVAGGVALAIGPTSGFMVATAALALTGVYVLVDIRRHAQVAIVDKGAYTNLPSSTPEVFELEPRTVPEPVIEEEAGVAQADK</sequence>
<feature type="transmembrane region" description="Helical" evidence="7">
    <location>
        <begin position="79"/>
        <end position="102"/>
    </location>
</feature>
<dbReference type="PROSITE" id="PS50850">
    <property type="entry name" value="MFS"/>
    <property type="match status" value="1"/>
</dbReference>
<evidence type="ECO:0000256" key="7">
    <source>
        <dbReference type="SAM" id="Phobius"/>
    </source>
</evidence>
<dbReference type="AlphaFoldDB" id="A0A2S6G2L8"/>
<evidence type="ECO:0000256" key="6">
    <source>
        <dbReference type="ARBA" id="ARBA00023136"/>
    </source>
</evidence>
<dbReference type="Proteomes" id="UP000239648">
    <property type="component" value="Unassembled WGS sequence"/>
</dbReference>
<dbReference type="EMBL" id="PTIU01000037">
    <property type="protein sequence ID" value="PPK52071.1"/>
    <property type="molecule type" value="Genomic_DNA"/>
</dbReference>
<evidence type="ECO:0000256" key="2">
    <source>
        <dbReference type="ARBA" id="ARBA00022448"/>
    </source>
</evidence>
<dbReference type="GO" id="GO:0022857">
    <property type="term" value="F:transmembrane transporter activity"/>
    <property type="evidence" value="ECO:0007669"/>
    <property type="project" value="InterPro"/>
</dbReference>
<dbReference type="CDD" id="cd17477">
    <property type="entry name" value="MFS_YcaD_like"/>
    <property type="match status" value="1"/>
</dbReference>
<evidence type="ECO:0000313" key="10">
    <source>
        <dbReference type="EMBL" id="PPK52071.1"/>
    </source>
</evidence>
<dbReference type="InterPro" id="IPR020846">
    <property type="entry name" value="MFS_dom"/>
</dbReference>
<keyword evidence="5 7" id="KW-1133">Transmembrane helix</keyword>
<dbReference type="EMBL" id="PTIT01000037">
    <property type="protein sequence ID" value="PPK50025.1"/>
    <property type="molecule type" value="Genomic_DNA"/>
</dbReference>
<gene>
    <name evidence="10" type="ORF">B0H24_103723</name>
    <name evidence="9" type="ORF">BY455_13723</name>
</gene>
<dbReference type="Gene3D" id="1.20.1250.20">
    <property type="entry name" value="MFS general substrate transporter like domains"/>
    <property type="match status" value="2"/>
</dbReference>
<name>A0A2S6G2L8_9GAMM</name>
<dbReference type="PANTHER" id="PTHR23521">
    <property type="entry name" value="TRANSPORTER MFS SUPERFAMILY"/>
    <property type="match status" value="1"/>
</dbReference>
<feature type="domain" description="Major facilitator superfamily (MFS) profile" evidence="8">
    <location>
        <begin position="12"/>
        <end position="389"/>
    </location>
</feature>
<feature type="transmembrane region" description="Helical" evidence="7">
    <location>
        <begin position="241"/>
        <end position="262"/>
    </location>
</feature>
<dbReference type="GO" id="GO:0005886">
    <property type="term" value="C:plasma membrane"/>
    <property type="evidence" value="ECO:0007669"/>
    <property type="project" value="UniProtKB-SubCell"/>
</dbReference>
<keyword evidence="2" id="KW-0813">Transport</keyword>
<dbReference type="OrthoDB" id="9810614at2"/>
<reference evidence="9 12" key="1">
    <citation type="submission" date="2018-02" db="EMBL/GenBank/DDBJ databases">
        <title>Deep subsurface shale carbon reservoir microbial communities from Ohio and West Virginia, USA.</title>
        <authorList>
            <person name="Wrighton K."/>
        </authorList>
    </citation>
    <scope>NUCLEOTIDE SEQUENCE [LARGE SCALE GENOMIC DNA]</scope>
    <source>
        <strain evidence="9 12">UTICA-S1B6</strain>
    </source>
</reference>
<feature type="transmembrane region" description="Helical" evidence="7">
    <location>
        <begin position="340"/>
        <end position="361"/>
    </location>
</feature>
<evidence type="ECO:0000256" key="3">
    <source>
        <dbReference type="ARBA" id="ARBA00022475"/>
    </source>
</evidence>
<feature type="transmembrane region" description="Helical" evidence="7">
    <location>
        <begin position="274"/>
        <end position="292"/>
    </location>
</feature>
<keyword evidence="4 7" id="KW-0812">Transmembrane</keyword>
<feature type="transmembrane region" description="Helical" evidence="7">
    <location>
        <begin position="43"/>
        <end position="67"/>
    </location>
</feature>
<keyword evidence="3" id="KW-1003">Cell membrane</keyword>
<feature type="transmembrane region" description="Helical" evidence="7">
    <location>
        <begin position="208"/>
        <end position="235"/>
    </location>
</feature>
<reference evidence="10 11" key="2">
    <citation type="submission" date="2018-02" db="EMBL/GenBank/DDBJ databases">
        <title>Subsurface microbial communities from deep shales in Ohio and West Virginia, USA.</title>
        <authorList>
            <person name="Wrighton K."/>
        </authorList>
    </citation>
    <scope>NUCLEOTIDE SEQUENCE [LARGE SCALE GENOMIC DNA]</scope>
    <source>
        <strain evidence="10 11">UTICA-S1B9</strain>
    </source>
</reference>
<dbReference type="PANTHER" id="PTHR23521:SF2">
    <property type="entry name" value="TRANSPORTER MFS SUPERFAMILY"/>
    <property type="match status" value="1"/>
</dbReference>
<evidence type="ECO:0000256" key="5">
    <source>
        <dbReference type="ARBA" id="ARBA00022989"/>
    </source>
</evidence>
<feature type="transmembrane region" description="Helical" evidence="7">
    <location>
        <begin position="367"/>
        <end position="383"/>
    </location>
</feature>
<keyword evidence="6 7" id="KW-0472">Membrane</keyword>
<evidence type="ECO:0000256" key="1">
    <source>
        <dbReference type="ARBA" id="ARBA00004651"/>
    </source>
</evidence>
<dbReference type="Proteomes" id="UP000239446">
    <property type="component" value="Unassembled WGS sequence"/>
</dbReference>
<feature type="transmembrane region" description="Helical" evidence="7">
    <location>
        <begin position="166"/>
        <end position="187"/>
    </location>
</feature>
<dbReference type="RefSeq" id="WP_104417413.1">
    <property type="nucleotide sequence ID" value="NZ_PTIT01000037.1"/>
</dbReference>
<evidence type="ECO:0000256" key="4">
    <source>
        <dbReference type="ARBA" id="ARBA00022692"/>
    </source>
</evidence>
<dbReference type="InterPro" id="IPR047200">
    <property type="entry name" value="MFS_YcaD-like"/>
</dbReference>
<dbReference type="InterPro" id="IPR036259">
    <property type="entry name" value="MFS_trans_sf"/>
</dbReference>
<evidence type="ECO:0000313" key="12">
    <source>
        <dbReference type="Proteomes" id="UP000239648"/>
    </source>
</evidence>
<dbReference type="SUPFAM" id="SSF103473">
    <property type="entry name" value="MFS general substrate transporter"/>
    <property type="match status" value="1"/>
</dbReference>
<evidence type="ECO:0000259" key="8">
    <source>
        <dbReference type="PROSITE" id="PS50850"/>
    </source>
</evidence>
<keyword evidence="12" id="KW-1185">Reference proteome</keyword>
<feature type="transmembrane region" description="Helical" evidence="7">
    <location>
        <begin position="298"/>
        <end position="319"/>
    </location>
</feature>
<comment type="subcellular location">
    <subcellularLocation>
        <location evidence="1">Cell membrane</location>
        <topology evidence="1">Multi-pass membrane protein</topology>
    </subcellularLocation>
</comment>